<organism evidence="2 3">
    <name type="scientific">Nocardioides fonticola</name>
    <dbReference type="NCBI Taxonomy" id="450363"/>
    <lineage>
        <taxon>Bacteria</taxon>
        <taxon>Bacillati</taxon>
        <taxon>Actinomycetota</taxon>
        <taxon>Actinomycetes</taxon>
        <taxon>Propionibacteriales</taxon>
        <taxon>Nocardioidaceae</taxon>
        <taxon>Nocardioides</taxon>
    </lineage>
</organism>
<feature type="region of interest" description="Disordered" evidence="1">
    <location>
        <begin position="42"/>
        <end position="66"/>
    </location>
</feature>
<sequence>MTSAHPRCRCGHEHAAHEHYRRGTDCALCDCRRYRRPLRSLLSRLPSLARADRTPDERPDVEQSTD</sequence>
<evidence type="ECO:0000313" key="2">
    <source>
        <dbReference type="EMBL" id="GAA4121676.1"/>
    </source>
</evidence>
<protein>
    <submittedName>
        <fullName evidence="2">Uncharacterized protein</fullName>
    </submittedName>
</protein>
<feature type="compositionally biased region" description="Basic and acidic residues" evidence="1">
    <location>
        <begin position="50"/>
        <end position="66"/>
    </location>
</feature>
<gene>
    <name evidence="2" type="ORF">GCM10022215_26800</name>
</gene>
<proteinExistence type="predicted"/>
<name>A0ABP7XM12_9ACTN</name>
<accession>A0ABP7XM12</accession>
<evidence type="ECO:0000313" key="3">
    <source>
        <dbReference type="Proteomes" id="UP001501495"/>
    </source>
</evidence>
<keyword evidence="3" id="KW-1185">Reference proteome</keyword>
<dbReference type="Proteomes" id="UP001501495">
    <property type="component" value="Unassembled WGS sequence"/>
</dbReference>
<evidence type="ECO:0000256" key="1">
    <source>
        <dbReference type="SAM" id="MobiDB-lite"/>
    </source>
</evidence>
<comment type="caution">
    <text evidence="2">The sequence shown here is derived from an EMBL/GenBank/DDBJ whole genome shotgun (WGS) entry which is preliminary data.</text>
</comment>
<dbReference type="EMBL" id="BAAAZH010000020">
    <property type="protein sequence ID" value="GAA4121676.1"/>
    <property type="molecule type" value="Genomic_DNA"/>
</dbReference>
<reference evidence="3" key="1">
    <citation type="journal article" date="2019" name="Int. J. Syst. Evol. Microbiol.">
        <title>The Global Catalogue of Microorganisms (GCM) 10K type strain sequencing project: providing services to taxonomists for standard genome sequencing and annotation.</title>
        <authorList>
            <consortium name="The Broad Institute Genomics Platform"/>
            <consortium name="The Broad Institute Genome Sequencing Center for Infectious Disease"/>
            <person name="Wu L."/>
            <person name="Ma J."/>
        </authorList>
    </citation>
    <scope>NUCLEOTIDE SEQUENCE [LARGE SCALE GENOMIC DNA]</scope>
    <source>
        <strain evidence="3">JCM 16703</strain>
    </source>
</reference>